<keyword evidence="12" id="KW-0689">Ribosomal protein</keyword>
<dbReference type="SFLD" id="SFLDG01061">
    <property type="entry name" value="methylthiotransferase"/>
    <property type="match status" value="1"/>
</dbReference>
<dbReference type="InterPro" id="IPR006638">
    <property type="entry name" value="Elp3/MiaA/NifB-like_rSAM"/>
</dbReference>
<dbReference type="InterPro" id="IPR005840">
    <property type="entry name" value="Ribosomal_uS12_MeSTrfase_RimO"/>
</dbReference>
<comment type="similarity">
    <text evidence="8">Belongs to the methylthiotransferase family. RimO subfamily.</text>
</comment>
<dbReference type="AlphaFoldDB" id="A0A0C7NZH1"/>
<evidence type="ECO:0000256" key="3">
    <source>
        <dbReference type="ARBA" id="ARBA00022679"/>
    </source>
</evidence>
<reference evidence="13" key="1">
    <citation type="submission" date="2014-11" db="EMBL/GenBank/DDBJ databases">
        <authorList>
            <person name="Wibberg D."/>
        </authorList>
    </citation>
    <scope>NUCLEOTIDE SEQUENCE [LARGE SCALE GENOMIC DNA]</scope>
    <source>
        <strain evidence="13">L3</strain>
    </source>
</reference>
<dbReference type="FunFam" id="3.80.30.20:FF:000001">
    <property type="entry name" value="tRNA-2-methylthio-N(6)-dimethylallyladenosine synthase 2"/>
    <property type="match status" value="1"/>
</dbReference>
<dbReference type="InterPro" id="IPR023404">
    <property type="entry name" value="rSAM_horseshoe"/>
</dbReference>
<dbReference type="PROSITE" id="PS51918">
    <property type="entry name" value="RADICAL_SAM"/>
    <property type="match status" value="1"/>
</dbReference>
<dbReference type="PROSITE" id="PS50926">
    <property type="entry name" value="TRAM"/>
    <property type="match status" value="1"/>
</dbReference>
<dbReference type="HAMAP" id="MF_01865">
    <property type="entry name" value="MTTase_RimO"/>
    <property type="match status" value="1"/>
</dbReference>
<keyword evidence="12" id="KW-0687">Ribonucleoprotein</keyword>
<evidence type="ECO:0000259" key="11">
    <source>
        <dbReference type="PROSITE" id="PS51918"/>
    </source>
</evidence>
<dbReference type="InterPro" id="IPR038135">
    <property type="entry name" value="Methylthiotransferase_N_sf"/>
</dbReference>
<feature type="domain" description="TRAM" evidence="9">
    <location>
        <begin position="367"/>
        <end position="433"/>
    </location>
</feature>
<dbReference type="SFLD" id="SFLDS00029">
    <property type="entry name" value="Radical_SAM"/>
    <property type="match status" value="1"/>
</dbReference>
<keyword evidence="13" id="KW-1185">Reference proteome</keyword>
<comment type="subcellular location">
    <subcellularLocation>
        <location evidence="8">Cytoplasm</location>
    </subcellularLocation>
</comment>
<gene>
    <name evidence="8 12" type="primary">rimO</name>
    <name evidence="12" type="ORF">DTL3_0066</name>
</gene>
<comment type="catalytic activity">
    <reaction evidence="8">
        <text>L-aspartate(89)-[ribosomal protein uS12]-hydrogen + (sulfur carrier)-SH + AH2 + 2 S-adenosyl-L-methionine = 3-methylsulfanyl-L-aspartate(89)-[ribosomal protein uS12]-hydrogen + (sulfur carrier)-H + 5'-deoxyadenosine + L-methionine + A + S-adenosyl-L-homocysteine + 2 H(+)</text>
        <dbReference type="Rhea" id="RHEA:37087"/>
        <dbReference type="Rhea" id="RHEA-COMP:10460"/>
        <dbReference type="Rhea" id="RHEA-COMP:10461"/>
        <dbReference type="Rhea" id="RHEA-COMP:14737"/>
        <dbReference type="Rhea" id="RHEA-COMP:14739"/>
        <dbReference type="ChEBI" id="CHEBI:13193"/>
        <dbReference type="ChEBI" id="CHEBI:15378"/>
        <dbReference type="ChEBI" id="CHEBI:17319"/>
        <dbReference type="ChEBI" id="CHEBI:17499"/>
        <dbReference type="ChEBI" id="CHEBI:29917"/>
        <dbReference type="ChEBI" id="CHEBI:29961"/>
        <dbReference type="ChEBI" id="CHEBI:57844"/>
        <dbReference type="ChEBI" id="CHEBI:57856"/>
        <dbReference type="ChEBI" id="CHEBI:59789"/>
        <dbReference type="ChEBI" id="CHEBI:64428"/>
        <dbReference type="ChEBI" id="CHEBI:73599"/>
        <dbReference type="EC" id="2.8.4.4"/>
    </reaction>
</comment>
<dbReference type="FunFam" id="2.40.50.140:FF:000210">
    <property type="entry name" value="Ribosomal protein S12 methylthiotransferase RimO"/>
    <property type="match status" value="1"/>
</dbReference>
<dbReference type="PROSITE" id="PS01278">
    <property type="entry name" value="MTTASE_RADICAL"/>
    <property type="match status" value="1"/>
</dbReference>
<feature type="binding site" evidence="8">
    <location>
        <position position="47"/>
    </location>
    <ligand>
        <name>[4Fe-4S] cluster</name>
        <dbReference type="ChEBI" id="CHEBI:49883"/>
        <label>1</label>
    </ligand>
</feature>
<dbReference type="SMART" id="SM00729">
    <property type="entry name" value="Elp3"/>
    <property type="match status" value="1"/>
</dbReference>
<dbReference type="HOGENOM" id="CLU_018697_0_1_0"/>
<dbReference type="InterPro" id="IPR005839">
    <property type="entry name" value="Methylthiotransferase"/>
</dbReference>
<dbReference type="GO" id="GO:0103039">
    <property type="term" value="F:protein methylthiotransferase activity"/>
    <property type="evidence" value="ECO:0007669"/>
    <property type="project" value="UniProtKB-EC"/>
</dbReference>
<evidence type="ECO:0000256" key="8">
    <source>
        <dbReference type="HAMAP-Rule" id="MF_01865"/>
    </source>
</evidence>
<proteinExistence type="inferred from homology"/>
<dbReference type="Pfam" id="PF04055">
    <property type="entry name" value="Radical_SAM"/>
    <property type="match status" value="1"/>
</dbReference>
<dbReference type="SFLD" id="SFLDG01082">
    <property type="entry name" value="B12-binding_domain_containing"/>
    <property type="match status" value="1"/>
</dbReference>
<dbReference type="PROSITE" id="PS51449">
    <property type="entry name" value="MTTASE_N"/>
    <property type="match status" value="1"/>
</dbReference>
<accession>A0A0C7NZH1</accession>
<dbReference type="STRING" id="1006576.DTL3_0066"/>
<evidence type="ECO:0000256" key="6">
    <source>
        <dbReference type="ARBA" id="ARBA00023004"/>
    </source>
</evidence>
<feature type="binding site" evidence="8">
    <location>
        <position position="154"/>
    </location>
    <ligand>
        <name>[4Fe-4S] cluster</name>
        <dbReference type="ChEBI" id="CHEBI:49883"/>
        <label>2</label>
        <note>4Fe-4S-S-AdoMet</note>
    </ligand>
</feature>
<dbReference type="InterPro" id="IPR058240">
    <property type="entry name" value="rSAM_sf"/>
</dbReference>
<dbReference type="PANTHER" id="PTHR43837">
    <property type="entry name" value="RIBOSOMAL PROTEIN S12 METHYLTHIOTRANSFERASE RIMO"/>
    <property type="match status" value="1"/>
</dbReference>
<dbReference type="GO" id="GO:0005829">
    <property type="term" value="C:cytosol"/>
    <property type="evidence" value="ECO:0007669"/>
    <property type="project" value="TreeGrafter"/>
</dbReference>
<keyword evidence="6 8" id="KW-0408">Iron</keyword>
<dbReference type="GO" id="GO:0035599">
    <property type="term" value="F:aspartic acid methylthiotransferase activity"/>
    <property type="evidence" value="ECO:0007669"/>
    <property type="project" value="TreeGrafter"/>
</dbReference>
<dbReference type="RefSeq" id="WP_045087033.1">
    <property type="nucleotide sequence ID" value="NZ_LN824141.1"/>
</dbReference>
<dbReference type="GO" id="GO:0005840">
    <property type="term" value="C:ribosome"/>
    <property type="evidence" value="ECO:0007669"/>
    <property type="project" value="UniProtKB-KW"/>
</dbReference>
<feature type="binding site" evidence="8">
    <location>
        <position position="81"/>
    </location>
    <ligand>
        <name>[4Fe-4S] cluster</name>
        <dbReference type="ChEBI" id="CHEBI:49883"/>
        <label>1</label>
    </ligand>
</feature>
<dbReference type="NCBIfam" id="TIGR01125">
    <property type="entry name" value="30S ribosomal protein S12 methylthiotransferase RimO"/>
    <property type="match status" value="1"/>
</dbReference>
<sequence length="443" mass="51542">MNRFHIVKLGCPKNDADSEILRGILESKGYEYTSNPANANYIFINTCGFIEDAKKESIEVIFEYLMLKNEKKDLKVIPFGCLSERYYTEILEEIPELDGLYGVLSPYTIVDKLENGVCMYKDTEPETIYEYKARSKPSEYYAYVKIGDGCNRNCTFCSIPSFKGKPKSRDIIDIKKEVEFLVNNGVKEIILVSQDSCLYGVDNYKKQALPELLKTLNTIKGEFWIRVMYLHPDFLNKEIIETIHYTDKVVKYFDVPIQHISSNILTRMGRIKKKQDLINLIEQIRKYPSAIRTTLMVGFPGETEEDFFELIDFVKEIKFERLGSFTYSKEEDTPSYNMPNHVDEETKIKRQEELMSTQQKISSEVMNSFVGKTLKVLVEEQEDNVYIARTYLDAPEIDGNIFFKCKKKIKLGEFVNVKVTGNYEYDLEGEVVENEYSQFIKPF</sequence>
<dbReference type="Pfam" id="PF00919">
    <property type="entry name" value="UPF0004"/>
    <property type="match status" value="1"/>
</dbReference>
<organism evidence="12 13">
    <name type="scientific">Defluviitoga tunisiensis</name>
    <dbReference type="NCBI Taxonomy" id="1006576"/>
    <lineage>
        <taxon>Bacteria</taxon>
        <taxon>Thermotogati</taxon>
        <taxon>Thermotogota</taxon>
        <taxon>Thermotogae</taxon>
        <taxon>Petrotogales</taxon>
        <taxon>Petrotogaceae</taxon>
        <taxon>Defluviitoga</taxon>
    </lineage>
</organism>
<dbReference type="Gene3D" id="3.80.30.20">
    <property type="entry name" value="tm_1862 like domain"/>
    <property type="match status" value="1"/>
</dbReference>
<dbReference type="SFLD" id="SFLDF00274">
    <property type="entry name" value="ribosomal_protein_S12_methylth"/>
    <property type="match status" value="1"/>
</dbReference>
<dbReference type="InterPro" id="IPR002792">
    <property type="entry name" value="TRAM_dom"/>
</dbReference>
<dbReference type="PATRIC" id="fig|1006576.9.peg.63"/>
<dbReference type="Pfam" id="PF18693">
    <property type="entry name" value="TRAM_2"/>
    <property type="match status" value="1"/>
</dbReference>
<feature type="domain" description="Radical SAM core" evidence="11">
    <location>
        <begin position="136"/>
        <end position="364"/>
    </location>
</feature>
<feature type="binding site" evidence="8">
    <location>
        <position position="11"/>
    </location>
    <ligand>
        <name>[4Fe-4S] cluster</name>
        <dbReference type="ChEBI" id="CHEBI:49883"/>
        <label>1</label>
    </ligand>
</feature>
<dbReference type="NCBIfam" id="TIGR00089">
    <property type="entry name" value="MiaB/RimO family radical SAM methylthiotransferase"/>
    <property type="match status" value="1"/>
</dbReference>
<comment type="function">
    <text evidence="8">Catalyzes the methylthiolation of an aspartic acid residue of ribosomal protein uS12.</text>
</comment>
<keyword evidence="2 8" id="KW-0963">Cytoplasm</keyword>
<dbReference type="InterPro" id="IPR020612">
    <property type="entry name" value="Methylthiotransferase_CS"/>
</dbReference>
<dbReference type="EMBL" id="LN824141">
    <property type="protein sequence ID" value="CEP77400.1"/>
    <property type="molecule type" value="Genomic_DNA"/>
</dbReference>
<evidence type="ECO:0000256" key="4">
    <source>
        <dbReference type="ARBA" id="ARBA00022691"/>
    </source>
</evidence>
<dbReference type="GO" id="GO:0046872">
    <property type="term" value="F:metal ion binding"/>
    <property type="evidence" value="ECO:0007669"/>
    <property type="project" value="UniProtKB-KW"/>
</dbReference>
<dbReference type="Gene3D" id="2.40.50.140">
    <property type="entry name" value="Nucleic acid-binding proteins"/>
    <property type="match status" value="1"/>
</dbReference>
<comment type="cofactor">
    <cofactor evidence="8">
        <name>[4Fe-4S] cluster</name>
        <dbReference type="ChEBI" id="CHEBI:49883"/>
    </cofactor>
    <text evidence="8">Binds 2 [4Fe-4S] clusters. One cluster is coordinated with 3 cysteines and an exchangeable S-adenosyl-L-methionine.</text>
</comment>
<dbReference type="OrthoDB" id="9805215at2"/>
<dbReference type="KEGG" id="dtn:DTL3_0066"/>
<feature type="binding site" evidence="8">
    <location>
        <position position="157"/>
    </location>
    <ligand>
        <name>[4Fe-4S] cluster</name>
        <dbReference type="ChEBI" id="CHEBI:49883"/>
        <label>2</label>
        <note>4Fe-4S-S-AdoMet</note>
    </ligand>
</feature>
<evidence type="ECO:0000259" key="9">
    <source>
        <dbReference type="PROSITE" id="PS50926"/>
    </source>
</evidence>
<dbReference type="GO" id="GO:0051539">
    <property type="term" value="F:4 iron, 4 sulfur cluster binding"/>
    <property type="evidence" value="ECO:0007669"/>
    <property type="project" value="UniProtKB-UniRule"/>
</dbReference>
<evidence type="ECO:0000313" key="12">
    <source>
        <dbReference type="EMBL" id="CEP77400.1"/>
    </source>
</evidence>
<keyword evidence="4 8" id="KW-0949">S-adenosyl-L-methionine</keyword>
<evidence type="ECO:0000313" key="13">
    <source>
        <dbReference type="Proteomes" id="UP000032809"/>
    </source>
</evidence>
<keyword evidence="1 8" id="KW-0004">4Fe-4S</keyword>
<evidence type="ECO:0000256" key="2">
    <source>
        <dbReference type="ARBA" id="ARBA00022490"/>
    </source>
</evidence>
<dbReference type="GO" id="GO:0006400">
    <property type="term" value="P:tRNA modification"/>
    <property type="evidence" value="ECO:0007669"/>
    <property type="project" value="InterPro"/>
</dbReference>
<dbReference type="Gene3D" id="3.40.50.12160">
    <property type="entry name" value="Methylthiotransferase, N-terminal domain"/>
    <property type="match status" value="1"/>
</dbReference>
<evidence type="ECO:0000256" key="7">
    <source>
        <dbReference type="ARBA" id="ARBA00023014"/>
    </source>
</evidence>
<evidence type="ECO:0000259" key="10">
    <source>
        <dbReference type="PROSITE" id="PS51449"/>
    </source>
</evidence>
<protein>
    <recommendedName>
        <fullName evidence="8">Ribosomal protein uS12 methylthiotransferase RimO</fullName>
        <shortName evidence="8">uS12 MTTase</shortName>
        <shortName evidence="8">uS12 methylthiotransferase</shortName>
        <ecNumber evidence="8">2.8.4.4</ecNumber>
    </recommendedName>
    <alternativeName>
        <fullName evidence="8">Ribosomal protein uS12 (aspartate-C(3))-methylthiotransferase</fullName>
    </alternativeName>
    <alternativeName>
        <fullName evidence="8">Ribosome maturation factor RimO</fullName>
    </alternativeName>
</protein>
<keyword evidence="5 8" id="KW-0479">Metal-binding</keyword>
<evidence type="ECO:0000256" key="5">
    <source>
        <dbReference type="ARBA" id="ARBA00022723"/>
    </source>
</evidence>
<keyword evidence="7 8" id="KW-0411">Iron-sulfur</keyword>
<dbReference type="InterPro" id="IPR007197">
    <property type="entry name" value="rSAM"/>
</dbReference>
<dbReference type="InterPro" id="IPR013848">
    <property type="entry name" value="Methylthiotransferase_N"/>
</dbReference>
<dbReference type="EC" id="2.8.4.4" evidence="8"/>
<dbReference type="PANTHER" id="PTHR43837:SF1">
    <property type="entry name" value="RIBOSOMAL PROTEIN US12 METHYLTHIOTRANSFERASE RIMO"/>
    <property type="match status" value="1"/>
</dbReference>
<dbReference type="CDD" id="cd01335">
    <property type="entry name" value="Radical_SAM"/>
    <property type="match status" value="1"/>
</dbReference>
<name>A0A0C7NZH1_DEFTU</name>
<keyword evidence="3 8" id="KW-0808">Transferase</keyword>
<dbReference type="InterPro" id="IPR012340">
    <property type="entry name" value="NA-bd_OB-fold"/>
</dbReference>
<dbReference type="Proteomes" id="UP000032809">
    <property type="component" value="Chromosome I"/>
</dbReference>
<dbReference type="SUPFAM" id="SSF102114">
    <property type="entry name" value="Radical SAM enzymes"/>
    <property type="match status" value="1"/>
</dbReference>
<feature type="domain" description="MTTase N-terminal" evidence="10">
    <location>
        <begin position="2"/>
        <end position="118"/>
    </location>
</feature>
<feature type="binding site" evidence="8">
    <location>
        <position position="150"/>
    </location>
    <ligand>
        <name>[4Fe-4S] cluster</name>
        <dbReference type="ChEBI" id="CHEBI:49883"/>
        <label>2</label>
        <note>4Fe-4S-S-AdoMet</note>
    </ligand>
</feature>
<evidence type="ECO:0000256" key="1">
    <source>
        <dbReference type="ARBA" id="ARBA00022485"/>
    </source>
</evidence>